<comment type="caution">
    <text evidence="9">The sequence shown here is derived from an EMBL/GenBank/DDBJ whole genome shotgun (WGS) entry which is preliminary data.</text>
</comment>
<evidence type="ECO:0000256" key="7">
    <source>
        <dbReference type="ARBA" id="ARBA00023244"/>
    </source>
</evidence>
<dbReference type="PROSITE" id="PS00600">
    <property type="entry name" value="AA_TRANSFER_CLASS_3"/>
    <property type="match status" value="1"/>
</dbReference>
<name>A0A2G3DWU1_9FIRM</name>
<keyword evidence="8" id="KW-0963">Cytoplasm</keyword>
<reference evidence="9 10" key="1">
    <citation type="submission" date="2017-10" db="EMBL/GenBank/DDBJ databases">
        <title>Resolving the taxonomy of Roseburia spp., Eubacterium rectale and Agathobacter spp. through phylogenomic analysis.</title>
        <authorList>
            <person name="Sheridan P.O."/>
            <person name="Walker A.W."/>
            <person name="Duncan S.H."/>
            <person name="Scott K.P."/>
            <person name="Toole P.W.O."/>
            <person name="Luis P."/>
            <person name="Flint H.J."/>
        </authorList>
    </citation>
    <scope>NUCLEOTIDE SEQUENCE [LARGE SCALE GENOMIC DNA]</scope>
    <source>
        <strain evidence="9 10">JK626</strain>
    </source>
</reference>
<evidence type="ECO:0000256" key="6">
    <source>
        <dbReference type="ARBA" id="ARBA00023235"/>
    </source>
</evidence>
<gene>
    <name evidence="8 9" type="primary">hemL</name>
    <name evidence="9" type="ORF">CSX01_08230</name>
</gene>
<dbReference type="NCBIfam" id="TIGR00713">
    <property type="entry name" value="hemL"/>
    <property type="match status" value="1"/>
</dbReference>
<dbReference type="EC" id="5.4.3.8" evidence="8"/>
<keyword evidence="5 8" id="KW-0663">Pyridoxal phosphate</keyword>
<keyword evidence="7 8" id="KW-0627">Porphyrin biosynthesis</keyword>
<evidence type="ECO:0000256" key="8">
    <source>
        <dbReference type="HAMAP-Rule" id="MF_00375"/>
    </source>
</evidence>
<dbReference type="Gene3D" id="3.40.640.10">
    <property type="entry name" value="Type I PLP-dependent aspartate aminotransferase-like (Major domain)"/>
    <property type="match status" value="1"/>
</dbReference>
<evidence type="ECO:0000256" key="1">
    <source>
        <dbReference type="ARBA" id="ARBA00001579"/>
    </source>
</evidence>
<comment type="subunit">
    <text evidence="8">Homodimer.</text>
</comment>
<dbReference type="GO" id="GO:0005737">
    <property type="term" value="C:cytoplasm"/>
    <property type="evidence" value="ECO:0007669"/>
    <property type="project" value="UniProtKB-SubCell"/>
</dbReference>
<evidence type="ECO:0000256" key="2">
    <source>
        <dbReference type="ARBA" id="ARBA00001933"/>
    </source>
</evidence>
<comment type="similarity">
    <text evidence="4 8">Belongs to the class-III pyridoxal-phosphate-dependent aminotransferase family. HemL subfamily.</text>
</comment>
<evidence type="ECO:0000256" key="4">
    <source>
        <dbReference type="ARBA" id="ARBA00008981"/>
    </source>
</evidence>
<dbReference type="GO" id="GO:0006782">
    <property type="term" value="P:protoporphyrinogen IX biosynthetic process"/>
    <property type="evidence" value="ECO:0007669"/>
    <property type="project" value="UniProtKB-UniRule"/>
</dbReference>
<dbReference type="InterPro" id="IPR004639">
    <property type="entry name" value="4pyrrol_synth_GluAld_NH2Trfase"/>
</dbReference>
<dbReference type="InterPro" id="IPR015424">
    <property type="entry name" value="PyrdxlP-dep_Trfase"/>
</dbReference>
<dbReference type="CDD" id="cd00610">
    <property type="entry name" value="OAT_like"/>
    <property type="match status" value="1"/>
</dbReference>
<dbReference type="Pfam" id="PF00202">
    <property type="entry name" value="Aminotran_3"/>
    <property type="match status" value="1"/>
</dbReference>
<dbReference type="GO" id="GO:0042286">
    <property type="term" value="F:glutamate-1-semialdehyde 2,1-aminomutase activity"/>
    <property type="evidence" value="ECO:0007669"/>
    <property type="project" value="UniProtKB-UniRule"/>
</dbReference>
<feature type="modified residue" description="N6-(pyridoxal phosphate)lysine" evidence="8">
    <location>
        <position position="266"/>
    </location>
</feature>
<dbReference type="SUPFAM" id="SSF53383">
    <property type="entry name" value="PLP-dependent transferases"/>
    <property type="match status" value="1"/>
</dbReference>
<keyword evidence="6 8" id="KW-0413">Isomerase</keyword>
<dbReference type="AlphaFoldDB" id="A0A2G3DWU1"/>
<organism evidence="9 10">
    <name type="scientific">Pseudobutyrivibrio ruminis</name>
    <dbReference type="NCBI Taxonomy" id="46206"/>
    <lineage>
        <taxon>Bacteria</taxon>
        <taxon>Bacillati</taxon>
        <taxon>Bacillota</taxon>
        <taxon>Clostridia</taxon>
        <taxon>Lachnospirales</taxon>
        <taxon>Lachnospiraceae</taxon>
        <taxon>Pseudobutyrivibrio</taxon>
    </lineage>
</organism>
<comment type="cofactor">
    <cofactor evidence="2 8">
        <name>pyridoxal 5'-phosphate</name>
        <dbReference type="ChEBI" id="CHEBI:597326"/>
    </cofactor>
</comment>
<dbReference type="RefSeq" id="WP_099392045.1">
    <property type="nucleotide sequence ID" value="NZ_PDYF01000011.1"/>
</dbReference>
<evidence type="ECO:0000256" key="3">
    <source>
        <dbReference type="ARBA" id="ARBA00004819"/>
    </source>
</evidence>
<dbReference type="PANTHER" id="PTHR43713:SF3">
    <property type="entry name" value="GLUTAMATE-1-SEMIALDEHYDE 2,1-AMINOMUTASE 1, CHLOROPLASTIC-RELATED"/>
    <property type="match status" value="1"/>
</dbReference>
<protein>
    <recommendedName>
        <fullName evidence="8">Glutamate-1-semialdehyde 2,1-aminomutase</fullName>
        <shortName evidence="8">GSA</shortName>
        <ecNumber evidence="8">5.4.3.8</ecNumber>
    </recommendedName>
    <alternativeName>
        <fullName evidence="8">Glutamate-1-semialdehyde aminotransferase</fullName>
        <shortName evidence="8">GSA-AT</shortName>
    </alternativeName>
</protein>
<dbReference type="NCBIfam" id="NF000818">
    <property type="entry name" value="PRK00062.1"/>
    <property type="match status" value="1"/>
</dbReference>
<evidence type="ECO:0000256" key="5">
    <source>
        <dbReference type="ARBA" id="ARBA00022898"/>
    </source>
</evidence>
<dbReference type="InterPro" id="IPR015421">
    <property type="entry name" value="PyrdxlP-dep_Trfase_major"/>
</dbReference>
<proteinExistence type="inferred from homology"/>
<dbReference type="InterPro" id="IPR015422">
    <property type="entry name" value="PyrdxlP-dep_Trfase_small"/>
</dbReference>
<evidence type="ECO:0000313" key="10">
    <source>
        <dbReference type="Proteomes" id="UP000225889"/>
    </source>
</evidence>
<sequence length="418" mass="45053">MGNKSETLFDDAKTVIPGGVNSPVRAFRAVDRNPLFINHAKGSHIFDEDGGEYIDYVCSWSPMILGHAYPPVIDAVKAACENGLSYGAPTEKETVLAKLILEAVPFMDKVRLVNSGTEAVMSAIRVARGYTKRDKIIKFRGNYHGHSDGLLVTAGSGLLTESNPDSAGVPKGYTATTLLADYNDKASVEALFEANKGQIAAVIVEPVSANMGVVPPKEGFLEFLRQITKDNGSLLIFDEVITGFRLAYGGASEYYGIQPDMITFGKIVGGGMPLAAYVSTSEIMDVVAPVGSVYQAGTLSGNPIAVTAGIEQLKALKNDKDIYIRIDEFASKLEATYRDLGVTVNRVGSLLSPFFTDGDVTSYSDVLKCDTKKFAAYFRKMLENGVYVAPSQFEAMFVSDAHSQDDLDKTIKAIKNSI</sequence>
<dbReference type="InterPro" id="IPR005814">
    <property type="entry name" value="Aminotrans_3"/>
</dbReference>
<dbReference type="UniPathway" id="UPA00251">
    <property type="reaction ID" value="UER00317"/>
</dbReference>
<dbReference type="FunFam" id="3.40.640.10:FF:000021">
    <property type="entry name" value="Glutamate-1-semialdehyde 2,1-aminomutase"/>
    <property type="match status" value="1"/>
</dbReference>
<dbReference type="Gene3D" id="3.90.1150.10">
    <property type="entry name" value="Aspartate Aminotransferase, domain 1"/>
    <property type="match status" value="1"/>
</dbReference>
<comment type="pathway">
    <text evidence="3">Porphyrin-containing compound metabolism; protoporphyrin-IX biosynthesis; 5-aminolevulinate from L-glutamyl-tRNA(Glu): step 2/2.</text>
</comment>
<comment type="subcellular location">
    <subcellularLocation>
        <location evidence="8">Cytoplasm</location>
    </subcellularLocation>
</comment>
<evidence type="ECO:0000313" key="9">
    <source>
        <dbReference type="EMBL" id="PHU35340.1"/>
    </source>
</evidence>
<accession>A0A2G3DWU1</accession>
<dbReference type="HAMAP" id="MF_00375">
    <property type="entry name" value="HemL_aminotrans_3"/>
    <property type="match status" value="1"/>
</dbReference>
<reference evidence="9 10" key="2">
    <citation type="submission" date="2017-10" db="EMBL/GenBank/DDBJ databases">
        <authorList>
            <person name="Banno H."/>
            <person name="Chua N.-H."/>
        </authorList>
    </citation>
    <scope>NUCLEOTIDE SEQUENCE [LARGE SCALE GENOMIC DNA]</scope>
    <source>
        <strain evidence="9 10">JK626</strain>
    </source>
</reference>
<dbReference type="InterPro" id="IPR049704">
    <property type="entry name" value="Aminotrans_3_PPA_site"/>
</dbReference>
<comment type="catalytic activity">
    <reaction evidence="1 8">
        <text>(S)-4-amino-5-oxopentanoate = 5-aminolevulinate</text>
        <dbReference type="Rhea" id="RHEA:14265"/>
        <dbReference type="ChEBI" id="CHEBI:57501"/>
        <dbReference type="ChEBI" id="CHEBI:356416"/>
        <dbReference type="EC" id="5.4.3.8"/>
    </reaction>
</comment>
<dbReference type="GO" id="GO:0008483">
    <property type="term" value="F:transaminase activity"/>
    <property type="evidence" value="ECO:0007669"/>
    <property type="project" value="InterPro"/>
</dbReference>
<dbReference type="GO" id="GO:0030170">
    <property type="term" value="F:pyridoxal phosphate binding"/>
    <property type="evidence" value="ECO:0007669"/>
    <property type="project" value="InterPro"/>
</dbReference>
<dbReference type="EMBL" id="PDYF01000011">
    <property type="protein sequence ID" value="PHU35340.1"/>
    <property type="molecule type" value="Genomic_DNA"/>
</dbReference>
<dbReference type="PANTHER" id="PTHR43713">
    <property type="entry name" value="GLUTAMATE-1-SEMIALDEHYDE 2,1-AMINOMUTASE"/>
    <property type="match status" value="1"/>
</dbReference>
<dbReference type="Proteomes" id="UP000225889">
    <property type="component" value="Unassembled WGS sequence"/>
</dbReference>